<dbReference type="CDD" id="cd01392">
    <property type="entry name" value="HTH_LacI"/>
    <property type="match status" value="1"/>
</dbReference>
<dbReference type="PANTHER" id="PTHR30146">
    <property type="entry name" value="LACI-RELATED TRANSCRIPTIONAL REPRESSOR"/>
    <property type="match status" value="1"/>
</dbReference>
<evidence type="ECO:0000256" key="2">
    <source>
        <dbReference type="ARBA" id="ARBA00023125"/>
    </source>
</evidence>
<name>A0ABY5S5Y4_9BACL</name>
<dbReference type="InterPro" id="IPR028082">
    <property type="entry name" value="Peripla_BP_I"/>
</dbReference>
<evidence type="ECO:0000256" key="3">
    <source>
        <dbReference type="ARBA" id="ARBA00023163"/>
    </source>
</evidence>
<evidence type="ECO:0000313" key="6">
    <source>
        <dbReference type="Proteomes" id="UP001057877"/>
    </source>
</evidence>
<dbReference type="PANTHER" id="PTHR30146:SF109">
    <property type="entry name" value="HTH-TYPE TRANSCRIPTIONAL REGULATOR GALS"/>
    <property type="match status" value="1"/>
</dbReference>
<dbReference type="RefSeq" id="WP_258384328.1">
    <property type="nucleotide sequence ID" value="NZ_CP091430.1"/>
</dbReference>
<dbReference type="SUPFAM" id="SSF47413">
    <property type="entry name" value="lambda repressor-like DNA-binding domains"/>
    <property type="match status" value="1"/>
</dbReference>
<dbReference type="Proteomes" id="UP001057877">
    <property type="component" value="Chromosome"/>
</dbReference>
<evidence type="ECO:0000256" key="1">
    <source>
        <dbReference type="ARBA" id="ARBA00023015"/>
    </source>
</evidence>
<dbReference type="PROSITE" id="PS00356">
    <property type="entry name" value="HTH_LACI_1"/>
    <property type="match status" value="1"/>
</dbReference>
<sequence length="346" mass="38676">MVTIKDIAREANVSVSTVSFALNGTAPVAPETKRRILEIVERLQYQPSASARSLVTRKTNNIALFVPQPGKDMFHFAGNSLFSDLLQGIGEVLHERNYNLLLAWEHEKAADEEMKALQMAKRKMTDGILLYNPENDEQLVKNLNKLHFPFVLLGKGNMEQPVHRVDVDNFEAAFHNTTHLIKLGHKRIAFISPGPLKYLVCSDRFDGYKEALEAANIKFDEAYVYIGDDNENSGYQAAASFCGLKEKPTAIISGRDVQAVGILAYCAENQLMVPDDVAIVSFENSELAVKHGITSLSTDVYKIGKEGTRLLLKNISRSRESQPQNVVIPFELHIRKTCGAWNDQEE</sequence>
<keyword evidence="6" id="KW-1185">Reference proteome</keyword>
<accession>A0ABY5S5Y4</accession>
<proteinExistence type="predicted"/>
<keyword evidence="3" id="KW-0804">Transcription</keyword>
<dbReference type="Gene3D" id="3.40.50.2300">
    <property type="match status" value="2"/>
</dbReference>
<evidence type="ECO:0000313" key="5">
    <source>
        <dbReference type="EMBL" id="UVI28240.1"/>
    </source>
</evidence>
<keyword evidence="1" id="KW-0805">Transcription regulation</keyword>
<dbReference type="InterPro" id="IPR010982">
    <property type="entry name" value="Lambda_DNA-bd_dom_sf"/>
</dbReference>
<dbReference type="PROSITE" id="PS50932">
    <property type="entry name" value="HTH_LACI_2"/>
    <property type="match status" value="1"/>
</dbReference>
<dbReference type="SMART" id="SM00354">
    <property type="entry name" value="HTH_LACI"/>
    <property type="match status" value="1"/>
</dbReference>
<dbReference type="InterPro" id="IPR000843">
    <property type="entry name" value="HTH_LacI"/>
</dbReference>
<reference evidence="5" key="1">
    <citation type="submission" date="2022-01" db="EMBL/GenBank/DDBJ databases">
        <title>Paenibacillus spongiae sp. nov., isolated from marine sponge.</title>
        <authorList>
            <person name="Li Z."/>
            <person name="Zhang M."/>
        </authorList>
    </citation>
    <scope>NUCLEOTIDE SEQUENCE</scope>
    <source>
        <strain evidence="5">PHS-Z3</strain>
    </source>
</reference>
<dbReference type="EMBL" id="CP091430">
    <property type="protein sequence ID" value="UVI28240.1"/>
    <property type="molecule type" value="Genomic_DNA"/>
</dbReference>
<dbReference type="Gene3D" id="1.10.260.40">
    <property type="entry name" value="lambda repressor-like DNA-binding domains"/>
    <property type="match status" value="1"/>
</dbReference>
<dbReference type="SUPFAM" id="SSF53822">
    <property type="entry name" value="Periplasmic binding protein-like I"/>
    <property type="match status" value="1"/>
</dbReference>
<dbReference type="Pfam" id="PF00356">
    <property type="entry name" value="LacI"/>
    <property type="match status" value="1"/>
</dbReference>
<evidence type="ECO:0000259" key="4">
    <source>
        <dbReference type="PROSITE" id="PS50932"/>
    </source>
</evidence>
<protein>
    <submittedName>
        <fullName evidence="5">LacI family transcriptional regulator</fullName>
    </submittedName>
</protein>
<feature type="domain" description="HTH lacI-type" evidence="4">
    <location>
        <begin position="2"/>
        <end position="56"/>
    </location>
</feature>
<dbReference type="InterPro" id="IPR046335">
    <property type="entry name" value="LacI/GalR-like_sensor"/>
</dbReference>
<organism evidence="5 6">
    <name type="scientific">Paenibacillus spongiae</name>
    <dbReference type="NCBI Taxonomy" id="2909671"/>
    <lineage>
        <taxon>Bacteria</taxon>
        <taxon>Bacillati</taxon>
        <taxon>Bacillota</taxon>
        <taxon>Bacilli</taxon>
        <taxon>Bacillales</taxon>
        <taxon>Paenibacillaceae</taxon>
        <taxon>Paenibacillus</taxon>
    </lineage>
</organism>
<gene>
    <name evidence="5" type="ORF">L1F29_22680</name>
</gene>
<dbReference type="Pfam" id="PF13377">
    <property type="entry name" value="Peripla_BP_3"/>
    <property type="match status" value="1"/>
</dbReference>
<keyword evidence="2" id="KW-0238">DNA-binding</keyword>